<dbReference type="InterPro" id="IPR052209">
    <property type="entry name" value="CbiZ"/>
</dbReference>
<comment type="caution">
    <text evidence="1">The sequence shown here is derived from an EMBL/GenBank/DDBJ whole genome shotgun (WGS) entry which is preliminary data.</text>
</comment>
<proteinExistence type="predicted"/>
<protein>
    <submittedName>
        <fullName evidence="1">Iron(III) dicitrate transport system (Permease)</fullName>
    </submittedName>
</protein>
<accession>A0YC20</accession>
<dbReference type="AlphaFoldDB" id="A0YC20"/>
<dbReference type="PANTHER" id="PTHR35336">
    <property type="entry name" value="ADENOSYLCOBINAMIDE AMIDOHYDROLASE"/>
    <property type="match status" value="1"/>
</dbReference>
<dbReference type="eggNOG" id="COG1865">
    <property type="taxonomic scope" value="Bacteria"/>
</dbReference>
<evidence type="ECO:0000313" key="2">
    <source>
        <dbReference type="Proteomes" id="UP000004931"/>
    </source>
</evidence>
<dbReference type="Proteomes" id="UP000004931">
    <property type="component" value="Unassembled WGS sequence"/>
</dbReference>
<dbReference type="PANTHER" id="PTHR35336:SF5">
    <property type="entry name" value="ADENOSYLCOBINAMIDE AMIDOHYDROLASE"/>
    <property type="match status" value="1"/>
</dbReference>
<evidence type="ECO:0000313" key="1">
    <source>
        <dbReference type="EMBL" id="EAW31339.1"/>
    </source>
</evidence>
<dbReference type="Pfam" id="PF01955">
    <property type="entry name" value="CbiZ"/>
    <property type="match status" value="1"/>
</dbReference>
<name>A0YC20_9GAMM</name>
<organism evidence="1 2">
    <name type="scientific">marine gamma proteobacterium HTCC2143</name>
    <dbReference type="NCBI Taxonomy" id="247633"/>
    <lineage>
        <taxon>Bacteria</taxon>
        <taxon>Pseudomonadati</taxon>
        <taxon>Pseudomonadota</taxon>
        <taxon>Gammaproteobacteria</taxon>
        <taxon>Cellvibrionales</taxon>
        <taxon>Spongiibacteraceae</taxon>
        <taxon>BD1-7 clade</taxon>
    </lineage>
</organism>
<reference evidence="1 2" key="1">
    <citation type="journal article" date="2010" name="J. Bacteriol.">
        <title>Genome sequence of the oligotrophic marine Gammaproteobacterium HTCC2143, isolated from the Oregon Coast.</title>
        <authorList>
            <person name="Oh H.M."/>
            <person name="Kang I."/>
            <person name="Ferriera S."/>
            <person name="Giovannoni S.J."/>
            <person name="Cho J.C."/>
        </authorList>
    </citation>
    <scope>NUCLEOTIDE SEQUENCE [LARGE SCALE GENOMIC DNA]</scope>
    <source>
        <strain evidence="1 2">HTCC2143</strain>
    </source>
</reference>
<sequence>MITLKNYARNKGWQGDTVGMMTAVSMNSLHIHSTGIEGEQIVVLSTTGIANALRAGGSVGYGLHQEVVREVGTINAGIITSATLSGAAMVETHMIATEARAAVFPQLVIKGAVSDGIATGTGTDSTLVVSGQRSTAVCFTGKHTEFAEQVARLTMASIADSLTSTECAA</sequence>
<gene>
    <name evidence="1" type="ORF">GP2143_07314</name>
</gene>
<dbReference type="EMBL" id="AAVT01000003">
    <property type="protein sequence ID" value="EAW31339.1"/>
    <property type="molecule type" value="Genomic_DNA"/>
</dbReference>
<dbReference type="STRING" id="247633.GP2143_07314"/>
<keyword evidence="2" id="KW-1185">Reference proteome</keyword>
<dbReference type="InterPro" id="IPR002808">
    <property type="entry name" value="AdoCbi_amidolase"/>
</dbReference>